<dbReference type="SUPFAM" id="SSF53706">
    <property type="entry name" value="Formate dehydrogenase/DMSO reductase, domains 1-3"/>
    <property type="match status" value="1"/>
</dbReference>
<dbReference type="PANTHER" id="PTHR43742">
    <property type="entry name" value="TRIMETHYLAMINE-N-OXIDE REDUCTASE"/>
    <property type="match status" value="1"/>
</dbReference>
<dbReference type="SUPFAM" id="SSF50692">
    <property type="entry name" value="ADC-like"/>
    <property type="match status" value="1"/>
</dbReference>
<comment type="caution">
    <text evidence="6">The sequence shown here is derived from an EMBL/GenBank/DDBJ whole genome shotgun (WGS) entry which is preliminary data.</text>
</comment>
<evidence type="ECO:0000256" key="3">
    <source>
        <dbReference type="ARBA" id="ARBA00023004"/>
    </source>
</evidence>
<dbReference type="Proteomes" id="UP001595840">
    <property type="component" value="Unassembled WGS sequence"/>
</dbReference>
<evidence type="ECO:0000256" key="4">
    <source>
        <dbReference type="ARBA" id="ARBA00023014"/>
    </source>
</evidence>
<dbReference type="EMBL" id="JBHSCX010000003">
    <property type="protein sequence ID" value="MFC4361096.1"/>
    <property type="molecule type" value="Genomic_DNA"/>
</dbReference>
<dbReference type="Gene3D" id="3.40.228.10">
    <property type="entry name" value="Dimethylsulfoxide Reductase, domain 2"/>
    <property type="match status" value="1"/>
</dbReference>
<keyword evidence="4" id="KW-0411">Iron-sulfur</keyword>
<evidence type="ECO:0000259" key="5">
    <source>
        <dbReference type="SMART" id="SM00926"/>
    </source>
</evidence>
<dbReference type="InterPro" id="IPR006963">
    <property type="entry name" value="Mopterin_OxRdtase_4Fe-4S_dom"/>
</dbReference>
<keyword evidence="2" id="KW-0479">Metal-binding</keyword>
<reference evidence="7" key="1">
    <citation type="journal article" date="2019" name="Int. J. Syst. Evol. Microbiol.">
        <title>The Global Catalogue of Microorganisms (GCM) 10K type strain sequencing project: providing services to taxonomists for standard genome sequencing and annotation.</title>
        <authorList>
            <consortium name="The Broad Institute Genomics Platform"/>
            <consortium name="The Broad Institute Genome Sequencing Center for Infectious Disease"/>
            <person name="Wu L."/>
            <person name="Ma J."/>
        </authorList>
    </citation>
    <scope>NUCLEOTIDE SEQUENCE [LARGE SCALE GENOMIC DNA]</scope>
    <source>
        <strain evidence="7">CECT 8570</strain>
    </source>
</reference>
<organism evidence="6 7">
    <name type="scientific">Simiduia curdlanivorans</name>
    <dbReference type="NCBI Taxonomy" id="1492769"/>
    <lineage>
        <taxon>Bacteria</taxon>
        <taxon>Pseudomonadati</taxon>
        <taxon>Pseudomonadota</taxon>
        <taxon>Gammaproteobacteria</taxon>
        <taxon>Cellvibrionales</taxon>
        <taxon>Cellvibrionaceae</taxon>
        <taxon>Simiduia</taxon>
    </lineage>
</organism>
<dbReference type="Gene3D" id="2.40.40.20">
    <property type="match status" value="1"/>
</dbReference>
<evidence type="ECO:0000313" key="7">
    <source>
        <dbReference type="Proteomes" id="UP001595840"/>
    </source>
</evidence>
<dbReference type="PANTHER" id="PTHR43742:SF6">
    <property type="entry name" value="OXIDOREDUCTASE YYAE-RELATED"/>
    <property type="match status" value="1"/>
</dbReference>
<dbReference type="InterPro" id="IPR050612">
    <property type="entry name" value="Prok_Mopterin_Oxidored"/>
</dbReference>
<evidence type="ECO:0000256" key="2">
    <source>
        <dbReference type="ARBA" id="ARBA00022723"/>
    </source>
</evidence>
<accession>A0ABV8UZP5</accession>
<dbReference type="RefSeq" id="WP_290260284.1">
    <property type="nucleotide sequence ID" value="NZ_JAUFQG010000004.1"/>
</dbReference>
<evidence type="ECO:0000256" key="1">
    <source>
        <dbReference type="ARBA" id="ARBA00010312"/>
    </source>
</evidence>
<feature type="domain" description="4Fe-4S Mo/W bis-MGD-type" evidence="5">
    <location>
        <begin position="2"/>
        <end position="56"/>
    </location>
</feature>
<dbReference type="InterPro" id="IPR006657">
    <property type="entry name" value="MoPterin_dinucl-bd_dom"/>
</dbReference>
<dbReference type="InterPro" id="IPR006656">
    <property type="entry name" value="Mopterin_OxRdtase"/>
</dbReference>
<comment type="similarity">
    <text evidence="1">Belongs to the prokaryotic molybdopterin-containing oxidoreductase family.</text>
</comment>
<proteinExistence type="inferred from homology"/>
<dbReference type="Pfam" id="PF01568">
    <property type="entry name" value="Molydop_binding"/>
    <property type="match status" value="1"/>
</dbReference>
<evidence type="ECO:0000313" key="6">
    <source>
        <dbReference type="EMBL" id="MFC4361096.1"/>
    </source>
</evidence>
<dbReference type="Pfam" id="PF04879">
    <property type="entry name" value="Molybdop_Fe4S4"/>
    <property type="match status" value="1"/>
</dbReference>
<dbReference type="InterPro" id="IPR009010">
    <property type="entry name" value="Asp_de-COase-like_dom_sf"/>
</dbReference>
<dbReference type="Gene3D" id="3.40.50.740">
    <property type="match status" value="1"/>
</dbReference>
<keyword evidence="7" id="KW-1185">Reference proteome</keyword>
<dbReference type="Gene3D" id="2.20.25.90">
    <property type="entry name" value="ADC-like domains"/>
    <property type="match status" value="1"/>
</dbReference>
<dbReference type="SMART" id="SM00926">
    <property type="entry name" value="Molybdop_Fe4S4"/>
    <property type="match status" value="1"/>
</dbReference>
<protein>
    <submittedName>
        <fullName evidence="6">Molybdopterin-dependent oxidoreductase</fullName>
    </submittedName>
</protein>
<sequence>MKQTHHRSCHLCEAICGLVIETSGEQIVSIKGDKDDVFSKGYICPKAVALQDIHTDPDRVTEPMRKTAAGWQPISWTEAIQLAAEKLCQVQSSFGDDAVGIYAGNPSIHSYGIWLYSGHTTRALKTKNRYSATSVDQLPHHVVALLSFGHWLRIPVVDIDRCQWLLMLGANPLASNGSVMTAPDMPNRLKRLKARGGKLVVVDPRRTETAKIADQYLAMPPGKDVYLLLAMLQHLLAQGWQKLGRFEGLVDGLAQVAEAVAAITPELAEQQTGISAQTIKQLTAELVAEPKAAVYGRMGVSTQEHGSLCQWAIQLLNLLTGHVDEVGGLMLSNPAIDPAGPGSNPQGFDRHRSRVRGLPEFAGEYPSATLAEEILTPGAGQIKALLTIAGNPVLSTPNGRQLDQALGQLDFMVAIDFYINETTRHADLILPPVSPLERGHYDYIFHALGVYNTSRFSAPIFAKPAKGKHDWEIFVELGDAIRTLKGLPSKPTISPEQALDMMLQQGAHKLDLATLEQHPSGVDLGPHLPRMAALYSEDNPVRLAPGQFIQAVRDLKLELPDDNTLTLIGRRHMRSNNSWMHNYHRLVKGKRRDHLLMHPSDMQARNIAAEAKVVIKSRVGSVTAIAQVCEELLPGVVSLPHGFGHNRLATKLHIAEQHAGVSANDLTDDQYIDTISGNAAVNGVKVEVCAVKSAPKSKTPEPCTVELSD</sequence>
<keyword evidence="3" id="KW-0408">Iron</keyword>
<name>A0ABV8UZP5_9GAMM</name>
<dbReference type="Pfam" id="PF00384">
    <property type="entry name" value="Molybdopterin"/>
    <property type="match status" value="1"/>
</dbReference>
<gene>
    <name evidence="6" type="ORF">ACFOX3_02220</name>
</gene>